<dbReference type="InterPro" id="IPR003591">
    <property type="entry name" value="Leu-rich_rpt_typical-subtyp"/>
</dbReference>
<keyword evidence="5" id="KW-0472">Membrane</keyword>
<dbReference type="Gene3D" id="3.80.10.10">
    <property type="entry name" value="Ribonuclease Inhibitor"/>
    <property type="match status" value="3"/>
</dbReference>
<keyword evidence="8" id="KW-1185">Reference proteome</keyword>
<name>A0A0D2VQ81_CAPO3</name>
<dbReference type="eggNOG" id="KOG0619">
    <property type="taxonomic scope" value="Eukaryota"/>
</dbReference>
<dbReference type="Pfam" id="PF19250">
    <property type="entry name" value="DUF5898"/>
    <property type="match status" value="1"/>
</dbReference>
<evidence type="ECO:0000259" key="6">
    <source>
        <dbReference type="Pfam" id="PF19250"/>
    </source>
</evidence>
<feature type="domain" description="DUF5898" evidence="6">
    <location>
        <begin position="480"/>
        <end position="595"/>
    </location>
</feature>
<feature type="region of interest" description="Disordered" evidence="4">
    <location>
        <begin position="1479"/>
        <end position="1505"/>
    </location>
</feature>
<dbReference type="InterPro" id="IPR009030">
    <property type="entry name" value="Growth_fac_rcpt_cys_sf"/>
</dbReference>
<keyword evidence="1" id="KW-0433">Leucine-rich repeat</keyword>
<evidence type="ECO:0000256" key="3">
    <source>
        <dbReference type="SAM" id="Coils"/>
    </source>
</evidence>
<evidence type="ECO:0000256" key="5">
    <source>
        <dbReference type="SAM" id="Phobius"/>
    </source>
</evidence>
<dbReference type="PANTHER" id="PTHR45712">
    <property type="entry name" value="AGAP008170-PA"/>
    <property type="match status" value="1"/>
</dbReference>
<dbReference type="SUPFAM" id="SSF57184">
    <property type="entry name" value="Growth factor receptor domain"/>
    <property type="match status" value="1"/>
</dbReference>
<proteinExistence type="predicted"/>
<feature type="coiled-coil region" evidence="3">
    <location>
        <begin position="38"/>
        <end position="72"/>
    </location>
</feature>
<dbReference type="InterPro" id="IPR050333">
    <property type="entry name" value="SLRP"/>
</dbReference>
<dbReference type="STRING" id="595528.A0A0D2VQ81"/>
<keyword evidence="5" id="KW-1133">Transmembrane helix</keyword>
<dbReference type="FunFam" id="3.80.10.10:FF:001164">
    <property type="entry name" value="GH01279p"/>
    <property type="match status" value="2"/>
</dbReference>
<dbReference type="PhylomeDB" id="A0A0D2VQ81"/>
<reference evidence="8" key="1">
    <citation type="submission" date="2011-02" db="EMBL/GenBank/DDBJ databases">
        <title>The Genome Sequence of Capsaspora owczarzaki ATCC 30864.</title>
        <authorList>
            <person name="Russ C."/>
            <person name="Cuomo C."/>
            <person name="Burger G."/>
            <person name="Gray M.W."/>
            <person name="Holland P.W.H."/>
            <person name="King N."/>
            <person name="Lang F.B.F."/>
            <person name="Roger A.J."/>
            <person name="Ruiz-Trillo I."/>
            <person name="Young S.K."/>
            <person name="Zeng Q."/>
            <person name="Gargeya S."/>
            <person name="Alvarado L."/>
            <person name="Berlin A."/>
            <person name="Chapman S.B."/>
            <person name="Chen Z."/>
            <person name="Freedman E."/>
            <person name="Gellesch M."/>
            <person name="Goldberg J."/>
            <person name="Griggs A."/>
            <person name="Gujja S."/>
            <person name="Heilman E."/>
            <person name="Heiman D."/>
            <person name="Howarth C."/>
            <person name="Mehta T."/>
            <person name="Neiman D."/>
            <person name="Pearson M."/>
            <person name="Roberts A."/>
            <person name="Saif S."/>
            <person name="Shea T."/>
            <person name="Shenoy N."/>
            <person name="Sisk P."/>
            <person name="Stolte C."/>
            <person name="Sykes S."/>
            <person name="White J."/>
            <person name="Yandava C."/>
            <person name="Haas B."/>
            <person name="Nusbaum C."/>
            <person name="Birren B."/>
        </authorList>
    </citation>
    <scope>NUCLEOTIDE SEQUENCE</scope>
    <source>
        <strain evidence="8">ATCC 30864</strain>
    </source>
</reference>
<gene>
    <name evidence="7" type="ORF">CAOG_009697</name>
</gene>
<dbReference type="SUPFAM" id="SSF52058">
    <property type="entry name" value="L domain-like"/>
    <property type="match status" value="2"/>
</dbReference>
<dbReference type="Proteomes" id="UP000008743">
    <property type="component" value="Unassembled WGS sequence"/>
</dbReference>
<dbReference type="Pfam" id="PF13306">
    <property type="entry name" value="LRR_5"/>
    <property type="match status" value="1"/>
</dbReference>
<organism evidence="7 8">
    <name type="scientific">Capsaspora owczarzaki (strain ATCC 30864)</name>
    <dbReference type="NCBI Taxonomy" id="595528"/>
    <lineage>
        <taxon>Eukaryota</taxon>
        <taxon>Filasterea</taxon>
        <taxon>Capsaspora</taxon>
    </lineage>
</organism>
<sequence>MSDDPVVQTLASELRTGLVIADSAPPAAHQQDALAKQFAELDADISKLDAEITQLDANIMQLQADAVALQNDMAVAEPSTEQRENMSVALDAKGFPSISELAKFVWGNALVELFTTELNTKIKQLAAEKAARLEKKQRLALEKQTEGQHEFPTSLPPFPLIQHTGPSTSVSKTHEKAKYRPPQDFGIIDGLTVQLRRAKSISSENGLASFVALVLDSLAFTLNLNILAEVNTTMFGQSPDVLLPTHCDRPLVIVEVKMPGSSVMADEYNAGQTYDCIHRCHLHYGVGPLFGILTTYEEWRFVWCEDDFTTRCASATTRAEIEIDEHDKQPARRERAINDRFGELRSTRTALGPDAPPATLCNPHQSSFDVKSKPEPDRFLCTTRVLKLQGDGPLLINILRSVIYKAWHWTIFQPSLDGACSGLRLTEASVSRQDSDDKTKSPAYQYFYEQKAMPALDLNKWRYTPARGAEATSLDCFVNLGQGRDGDAWLASVATEARPGVCVVKLRHPKATAETLCKEEQQRWHAIWGNRDWPVELNTLFKDVRVIEYHTWAVIMPYISPATEADQSKPEVQDAVRAAVQHMANCGFEHNDLHWHVTVVGDDDKARKNALQAMLSNLTKNLPSQLHRAVVHPLSHPKDFSSDMRSKSLAFAWLLLLLCAALKIELSQAADACGTSGVCVCPFPIVNVYCTGLDLTEIPTNIPTTTQALYLYDNKITRISANAFAGLSQVTTLWIHDNQITTIPSNAFAGLTSLQTLWLYNNNITSLAANAFSGLSLLTEMDMHGNRITTIPTTAFPGLSKLNTFYLHYNQITSIAIQAFKDLTRLATFSLNNNRITSLPEGALTGLQSLKLLDLAYNELTSLSAYATSGLSVVTSIHLQYNKLTSIDSLAFVYRDKLEYLLLDNNRLNQITSFSANVFATLTSLIDLNLGANEITSIPTATFAGLTSLQTLYVHDNLLTSVPVAAMTSFASQLRHLFLVGNKISAVSSTDFAGLPRLKSLGLTSNQITSLPANAFQALTTNTDLYALYMESNPFTTLPPGLFKGLSNGISLALGSWLVSDKFLTPNNFTFAGNTVAPPSTYGNATRPLKCDTACSTCFAAGSASCCSANCLICNSTTKCNVCYDGYQLVGMNFCMASPSVTSAASVASASVAALVSATSASSASIASASSAISASAASTASASFASFASRASEIIGSQVSVSSVSGASKSSVRMVASLSASVASLVSAASALSASVASMSSASDMSASAASTRSASIASRASAASALSASAASVASVSTVSALFASTASAASASESVSSAVSAASVSAVSAVFVSAASVSGASVSGASVSVASVSAVSAASVSGASASALRSSVSSTSSASTSTLPGVQSSSVGPSSTALAVSSSALPITSSTPPPVASTSALLPSTVSEASVAPLTSISPTLQTSAASATSADPDNPNEEASSSSAAVTAGIVVGVLALAVLGALLVVALRRRRAAMGADARKPSGADTRPVAHMANPTFSTA</sequence>
<evidence type="ECO:0000313" key="8">
    <source>
        <dbReference type="Proteomes" id="UP000008743"/>
    </source>
</evidence>
<evidence type="ECO:0000256" key="2">
    <source>
        <dbReference type="ARBA" id="ARBA00022737"/>
    </source>
</evidence>
<evidence type="ECO:0000313" key="7">
    <source>
        <dbReference type="EMBL" id="KJE92757.1"/>
    </source>
</evidence>
<dbReference type="InterPro" id="IPR045417">
    <property type="entry name" value="DUF5898"/>
</dbReference>
<dbReference type="EMBL" id="KE346364">
    <property type="protein sequence ID" value="KJE92757.1"/>
    <property type="molecule type" value="Genomic_DNA"/>
</dbReference>
<keyword evidence="2" id="KW-0677">Repeat</keyword>
<dbReference type="OrthoDB" id="20660at2759"/>
<dbReference type="SMART" id="SM00369">
    <property type="entry name" value="LRR_TYP"/>
    <property type="match status" value="13"/>
</dbReference>
<keyword evidence="5" id="KW-0812">Transmembrane</keyword>
<dbReference type="InterPro" id="IPR001611">
    <property type="entry name" value="Leu-rich_rpt"/>
</dbReference>
<dbReference type="PROSITE" id="PS51450">
    <property type="entry name" value="LRR"/>
    <property type="match status" value="4"/>
</dbReference>
<evidence type="ECO:0000256" key="1">
    <source>
        <dbReference type="ARBA" id="ARBA00022614"/>
    </source>
</evidence>
<dbReference type="InterPro" id="IPR032675">
    <property type="entry name" value="LRR_dom_sf"/>
</dbReference>
<dbReference type="SMART" id="SM00364">
    <property type="entry name" value="LRR_BAC"/>
    <property type="match status" value="7"/>
</dbReference>
<dbReference type="InParanoid" id="A0A0D2VQ81"/>
<evidence type="ECO:0000256" key="4">
    <source>
        <dbReference type="SAM" id="MobiDB-lite"/>
    </source>
</evidence>
<accession>A0A0D2VQ81</accession>
<dbReference type="InterPro" id="IPR026906">
    <property type="entry name" value="LRR_5"/>
</dbReference>
<protein>
    <recommendedName>
        <fullName evidence="6">DUF5898 domain-containing protein</fullName>
    </recommendedName>
</protein>
<dbReference type="Pfam" id="PF13855">
    <property type="entry name" value="LRR_8"/>
    <property type="match status" value="2"/>
</dbReference>
<keyword evidence="3" id="KW-0175">Coiled coil</keyword>
<dbReference type="PANTHER" id="PTHR45712:SF22">
    <property type="entry name" value="INSULIN-LIKE GROWTH FACTOR-BINDING PROTEIN COMPLEX ACID LABILE SUBUNIT"/>
    <property type="match status" value="1"/>
</dbReference>
<feature type="region of interest" description="Disordered" evidence="4">
    <location>
        <begin position="1426"/>
        <end position="1445"/>
    </location>
</feature>
<dbReference type="SMART" id="SM00365">
    <property type="entry name" value="LRR_SD22"/>
    <property type="match status" value="8"/>
</dbReference>
<feature type="transmembrane region" description="Helical" evidence="5">
    <location>
        <begin position="1448"/>
        <end position="1472"/>
    </location>
</feature>
<dbReference type="GO" id="GO:0005615">
    <property type="term" value="C:extracellular space"/>
    <property type="evidence" value="ECO:0007669"/>
    <property type="project" value="TreeGrafter"/>
</dbReference>